<dbReference type="InterPro" id="IPR006146">
    <property type="entry name" value="5'-Nucleotdase_CS"/>
</dbReference>
<evidence type="ECO:0000259" key="8">
    <source>
        <dbReference type="PROSITE" id="PS51782"/>
    </source>
</evidence>
<evidence type="ECO:0000256" key="1">
    <source>
        <dbReference type="ARBA" id="ARBA00006654"/>
    </source>
</evidence>
<evidence type="ECO:0000256" key="6">
    <source>
        <dbReference type="RuleBase" id="RU362119"/>
    </source>
</evidence>
<dbReference type="PROSITE" id="PS00785">
    <property type="entry name" value="5_NUCLEOTIDASE_1"/>
    <property type="match status" value="1"/>
</dbReference>
<comment type="caution">
    <text evidence="9">The sequence shown here is derived from an EMBL/GenBank/DDBJ whole genome shotgun (WGS) entry which is preliminary data.</text>
</comment>
<dbReference type="GO" id="GO:0046872">
    <property type="term" value="F:metal ion binding"/>
    <property type="evidence" value="ECO:0007669"/>
    <property type="project" value="UniProtKB-KW"/>
</dbReference>
<dbReference type="Pfam" id="PF02872">
    <property type="entry name" value="5_nucleotid_C"/>
    <property type="match status" value="1"/>
</dbReference>
<dbReference type="InterPro" id="IPR029052">
    <property type="entry name" value="Metallo-depent_PP-like"/>
</dbReference>
<feature type="region of interest" description="Disordered" evidence="7">
    <location>
        <begin position="545"/>
        <end position="584"/>
    </location>
</feature>
<dbReference type="InterPro" id="IPR008334">
    <property type="entry name" value="5'-Nucleotdase_C"/>
</dbReference>
<dbReference type="GO" id="GO:0016788">
    <property type="term" value="F:hydrolase activity, acting on ester bonds"/>
    <property type="evidence" value="ECO:0007669"/>
    <property type="project" value="InterPro"/>
</dbReference>
<feature type="signal peptide" evidence="6">
    <location>
        <begin position="1"/>
        <end position="28"/>
    </location>
</feature>
<dbReference type="GO" id="GO:0009166">
    <property type="term" value="P:nucleotide catabolic process"/>
    <property type="evidence" value="ECO:0007669"/>
    <property type="project" value="InterPro"/>
</dbReference>
<dbReference type="OrthoDB" id="9803927at2"/>
<evidence type="ECO:0000256" key="4">
    <source>
        <dbReference type="ARBA" id="ARBA00022741"/>
    </source>
</evidence>
<keyword evidence="2" id="KW-0479">Metal-binding</keyword>
<dbReference type="PROSITE" id="PS00786">
    <property type="entry name" value="5_NUCLEOTIDASE_2"/>
    <property type="match status" value="1"/>
</dbReference>
<dbReference type="SUPFAM" id="SSF55816">
    <property type="entry name" value="5'-nucleotidase (syn. UDP-sugar hydrolase), C-terminal domain"/>
    <property type="match status" value="1"/>
</dbReference>
<name>A0A2P7AJZ4_9HYPH</name>
<organism evidence="9 10">
    <name type="scientific">Phyllobacterium brassicacearum</name>
    <dbReference type="NCBI Taxonomy" id="314235"/>
    <lineage>
        <taxon>Bacteria</taxon>
        <taxon>Pseudomonadati</taxon>
        <taxon>Pseudomonadota</taxon>
        <taxon>Alphaproteobacteria</taxon>
        <taxon>Hyphomicrobiales</taxon>
        <taxon>Phyllobacteriaceae</taxon>
        <taxon>Phyllobacterium</taxon>
    </lineage>
</organism>
<evidence type="ECO:0000313" key="10">
    <source>
        <dbReference type="Proteomes" id="UP000241444"/>
    </source>
</evidence>
<keyword evidence="5 6" id="KW-0378">Hydrolase</keyword>
<dbReference type="InterPro" id="IPR006179">
    <property type="entry name" value="5_nucleotidase/apyrase"/>
</dbReference>
<dbReference type="CDD" id="cd07409">
    <property type="entry name" value="MPP_CD73_N"/>
    <property type="match status" value="1"/>
</dbReference>
<dbReference type="InterPro" id="IPR004843">
    <property type="entry name" value="Calcineurin-like_PHP"/>
</dbReference>
<feature type="chain" id="PRO_5015021342" evidence="6">
    <location>
        <begin position="29"/>
        <end position="634"/>
    </location>
</feature>
<dbReference type="GO" id="GO:0000166">
    <property type="term" value="F:nucleotide binding"/>
    <property type="evidence" value="ECO:0007669"/>
    <property type="project" value="UniProtKB-KW"/>
</dbReference>
<dbReference type="Gene3D" id="3.60.21.10">
    <property type="match status" value="1"/>
</dbReference>
<evidence type="ECO:0000313" key="9">
    <source>
        <dbReference type="EMBL" id="PSH54534.1"/>
    </source>
</evidence>
<gene>
    <name evidence="9" type="ORF">CU102_29115</name>
</gene>
<dbReference type="Pfam" id="PF00149">
    <property type="entry name" value="Metallophos"/>
    <property type="match status" value="1"/>
</dbReference>
<evidence type="ECO:0000256" key="5">
    <source>
        <dbReference type="ARBA" id="ARBA00022801"/>
    </source>
</evidence>
<reference evidence="10" key="1">
    <citation type="submission" date="2017-11" db="EMBL/GenBank/DDBJ databases">
        <authorList>
            <person name="Kuznetsova I."/>
            <person name="Sazanova A."/>
            <person name="Chirak E."/>
            <person name="Safronova V."/>
            <person name="Willems A."/>
        </authorList>
    </citation>
    <scope>NUCLEOTIDE SEQUENCE [LARGE SCALE GENOMIC DNA]</scope>
    <source>
        <strain evidence="10">STM 196</strain>
    </source>
</reference>
<proteinExistence type="inferred from homology"/>
<dbReference type="CDD" id="cd00118">
    <property type="entry name" value="LysM"/>
    <property type="match status" value="1"/>
</dbReference>
<dbReference type="PANTHER" id="PTHR11575:SF24">
    <property type="entry name" value="5'-NUCLEOTIDASE"/>
    <property type="match status" value="1"/>
</dbReference>
<dbReference type="PANTHER" id="PTHR11575">
    <property type="entry name" value="5'-NUCLEOTIDASE-RELATED"/>
    <property type="match status" value="1"/>
</dbReference>
<evidence type="ECO:0000256" key="3">
    <source>
        <dbReference type="ARBA" id="ARBA00022729"/>
    </source>
</evidence>
<dbReference type="AlphaFoldDB" id="A0A2P7AJZ4"/>
<dbReference type="EMBL" id="PGGO01000087">
    <property type="protein sequence ID" value="PSH54534.1"/>
    <property type="molecule type" value="Genomic_DNA"/>
</dbReference>
<keyword evidence="10" id="KW-1185">Reference proteome</keyword>
<dbReference type="FunFam" id="3.60.21.10:FF:000020">
    <property type="entry name" value="NT5E isoform 4"/>
    <property type="match status" value="1"/>
</dbReference>
<dbReference type="Gene3D" id="3.90.780.10">
    <property type="entry name" value="5'-Nucleotidase, C-terminal domain"/>
    <property type="match status" value="1"/>
</dbReference>
<dbReference type="InterPro" id="IPR018392">
    <property type="entry name" value="LysM"/>
</dbReference>
<keyword evidence="4 6" id="KW-0547">Nucleotide-binding</keyword>
<sequence>MSRILNQILPKILLATSALGMTAGAAMADYTLNILHINDEHSRIEAINKFDSTCSAEEESKNECFGGIARVKTKIDERRAALSKDGGNVIVLDAGDEFQGSLFYTTYKGDDTAEFMNQMGFDAMALGNHEFDDTPVTLARFLDKVKFPVISSNTEAAPNSPIAGKFKPYLIKEIGGQKIGIISALTTDTAEISSPGPDVKFADEVEALKKLVETLKAEGVNKIIAVNHYGYLRDKELAAKVDGIDVIVGGHSHTLLSNTDPEALGPYPTLVKNPSGRDVPIVQAKSYSKYLGELKVTFDDDGNVIKSEGAPILLDSSVTPDPAFVARIKELGKPIEELKARKVGESGGVIEAAREVCRVKECSMGDLVADAMLDRVKGQGVTIAIINGGGLRASIDAGEVTMGEVLTVLPFQNTLATFQLRGSDVVAALENGVSQIDQGAGRFPQVAGLKYAFDVSKPAGSRISDVQVLQGDSWKPIDTGATYGVVSNNYMRAGGDGYKVFSTNAVNAYDFGPGLELVLADYMAKNTPYKPYTDGRITALAPGASVEAKPAEPSTTEAPKAPDAAKPASETAAAAPAANHHPDTYTIKRGDNFWDIAEEVYGKGIEWKRLAEANPDMRVMKLPIGAEMKVPPAM</sequence>
<evidence type="ECO:0000256" key="7">
    <source>
        <dbReference type="SAM" id="MobiDB-lite"/>
    </source>
</evidence>
<dbReference type="PROSITE" id="PS51782">
    <property type="entry name" value="LYSM"/>
    <property type="match status" value="1"/>
</dbReference>
<evidence type="ECO:0000256" key="2">
    <source>
        <dbReference type="ARBA" id="ARBA00022723"/>
    </source>
</evidence>
<dbReference type="Pfam" id="PF01476">
    <property type="entry name" value="LysM"/>
    <property type="match status" value="1"/>
</dbReference>
<dbReference type="Gene3D" id="3.10.350.10">
    <property type="entry name" value="LysM domain"/>
    <property type="match status" value="1"/>
</dbReference>
<dbReference type="RefSeq" id="WP_106714476.1">
    <property type="nucleotide sequence ID" value="NZ_PGGO01000087.1"/>
</dbReference>
<keyword evidence="3 6" id="KW-0732">Signal</keyword>
<protein>
    <submittedName>
        <fullName evidence="9">Multifunctional 2',3'-cyclic-nucleotide 2'-phosphodiesterase/5'-nucleotidase/3'-nucleotidase</fullName>
    </submittedName>
</protein>
<dbReference type="PRINTS" id="PR01607">
    <property type="entry name" value="APYRASEFAMLY"/>
</dbReference>
<dbReference type="InterPro" id="IPR036779">
    <property type="entry name" value="LysM_dom_sf"/>
</dbReference>
<dbReference type="SMART" id="SM00257">
    <property type="entry name" value="LysM"/>
    <property type="match status" value="1"/>
</dbReference>
<accession>A0A2P7AJZ4</accession>
<comment type="similarity">
    <text evidence="1 6">Belongs to the 5'-nucleotidase family.</text>
</comment>
<feature type="domain" description="LysM" evidence="8">
    <location>
        <begin position="583"/>
        <end position="630"/>
    </location>
</feature>
<dbReference type="Proteomes" id="UP000241444">
    <property type="component" value="Unassembled WGS sequence"/>
</dbReference>
<dbReference type="SUPFAM" id="SSF56300">
    <property type="entry name" value="Metallo-dependent phosphatases"/>
    <property type="match status" value="1"/>
</dbReference>
<feature type="compositionally biased region" description="Low complexity" evidence="7">
    <location>
        <begin position="558"/>
        <end position="578"/>
    </location>
</feature>
<dbReference type="InterPro" id="IPR036907">
    <property type="entry name" value="5'-Nucleotdase_C_sf"/>
</dbReference>